<dbReference type="Pfam" id="PF10644">
    <property type="entry name" value="Misat_Tub_SegII"/>
    <property type="match status" value="1"/>
</dbReference>
<gene>
    <name evidence="6" type="ORF">Dbus_chrXg899</name>
</gene>
<evidence type="ECO:0000256" key="2">
    <source>
        <dbReference type="ARBA" id="ARBA00008507"/>
    </source>
</evidence>
<dbReference type="InterPro" id="IPR049942">
    <property type="entry name" value="DML1/Misato"/>
</dbReference>
<evidence type="ECO:0000256" key="3">
    <source>
        <dbReference type="ARBA" id="ARBA00023128"/>
    </source>
</evidence>
<dbReference type="GO" id="GO:0005739">
    <property type="term" value="C:mitochondrion"/>
    <property type="evidence" value="ECO:0007669"/>
    <property type="project" value="UniProtKB-SubCell"/>
</dbReference>
<evidence type="ECO:0000256" key="1">
    <source>
        <dbReference type="ARBA" id="ARBA00004173"/>
    </source>
</evidence>
<feature type="domain" description="Misato Segment II tubulin-like" evidence="4">
    <location>
        <begin position="5"/>
        <end position="139"/>
    </location>
</feature>
<protein>
    <submittedName>
        <fullName evidence="6">Mst</fullName>
    </submittedName>
</protein>
<proteinExistence type="inferred from homology"/>
<reference evidence="6 7" key="1">
    <citation type="submission" date="2015-08" db="EMBL/GenBank/DDBJ databases">
        <title>Ancestral chromatin configuration constrains chromatin evolution on differentiating sex chromosomes in Drosophila.</title>
        <authorList>
            <person name="Zhou Q."/>
            <person name="Bachtrog D."/>
        </authorList>
    </citation>
    <scope>NUCLEOTIDE SEQUENCE [LARGE SCALE GENOMIC DNA]</scope>
    <source>
        <tissue evidence="6">Whole larvae</tissue>
    </source>
</reference>
<dbReference type="Proteomes" id="UP000494163">
    <property type="component" value="Chromosome X"/>
</dbReference>
<dbReference type="OrthoDB" id="271881at2759"/>
<accession>A0A0M3QZ97</accession>
<comment type="subcellular location">
    <subcellularLocation>
        <location evidence="1">Mitochondrion</location>
    </subcellularLocation>
</comment>
<keyword evidence="3" id="KW-0496">Mitochondrion</keyword>
<dbReference type="CDD" id="cd06060">
    <property type="entry name" value="misato"/>
    <property type="match status" value="1"/>
</dbReference>
<dbReference type="AlphaFoldDB" id="A0A0M3QZ97"/>
<sequence length="572" mass="64652">MNHTREILTFQFGTYANYVGAHFWNQQEANFVYDDPANEVAVEQYPNNDILYREGRNEQKQTTYTPRLLSVDLAGTLAHLPIVGELYGNYVQRADEAPTDDIVEKLKEGAEQNKLSTSGQLDVLQQPTAPMSEYQRDLLKGTLNTQDKDYKLAESCNSWADYLYARYHPRTFSMLQGITRKSDVQSLATHGAGVEMWHSTAFNEDFCDRIRQYAEECDALQGFQLLFDIDDGFSGMASKCLEHLNDEYTRASYVLPLHYPQNISYAQADMRTAHSIRVVNSVLSYYHLSEQASMFTPLSTLETIWRNSSLKSRNLTGLQFQANNLYQTSAVLAAYLDTVTLGFRLRETSESLMRFCDRVSPSGRKLTAASLALPLGMQQQQDLIDYLNVADSNALLTQLTPGCEPGSSYVLQSLVARGIPDSRLKRPLEQAAKQVQMAAYKCDSVSHMLQLYYQCNYHSSQTHASSTPLPLKTHLPFPYEIFNSSFASNGFKLLDDEHRSVEQRVASAPALAAVQNSSKLGNHLDALHGQTHRIQLAKLQSYSQSGLERDEYETALEQLLEFRDNYADAHYL</sequence>
<dbReference type="STRING" id="30019.A0A0M3QZ97"/>
<evidence type="ECO:0000259" key="5">
    <source>
        <dbReference type="Pfam" id="PF14881"/>
    </source>
</evidence>
<keyword evidence="7" id="KW-1185">Reference proteome</keyword>
<dbReference type="Gene3D" id="3.40.50.1440">
    <property type="entry name" value="Tubulin/FtsZ, GTPase domain"/>
    <property type="match status" value="1"/>
</dbReference>
<evidence type="ECO:0000259" key="4">
    <source>
        <dbReference type="Pfam" id="PF10644"/>
    </source>
</evidence>
<dbReference type="Pfam" id="PF14881">
    <property type="entry name" value="Tubulin_3"/>
    <property type="match status" value="1"/>
</dbReference>
<dbReference type="PANTHER" id="PTHR13391:SF0">
    <property type="entry name" value="PROTEIN MISATO HOMOLOG 1"/>
    <property type="match status" value="1"/>
</dbReference>
<evidence type="ECO:0000313" key="6">
    <source>
        <dbReference type="EMBL" id="ALC49043.1"/>
    </source>
</evidence>
<dbReference type="InterPro" id="IPR036525">
    <property type="entry name" value="Tubulin/FtsZ_GTPase_sf"/>
</dbReference>
<dbReference type="OMA" id="RMAAYGC"/>
<dbReference type="PANTHER" id="PTHR13391">
    <property type="entry name" value="MITOCHONDRIAL DISTRIBUTION REGULATOR MISATO"/>
    <property type="match status" value="1"/>
</dbReference>
<dbReference type="SUPFAM" id="SSF52490">
    <property type="entry name" value="Tubulin nucleotide-binding domain-like"/>
    <property type="match status" value="1"/>
</dbReference>
<organism evidence="6 7">
    <name type="scientific">Drosophila busckii</name>
    <name type="common">Fruit fly</name>
    <dbReference type="NCBI Taxonomy" id="30019"/>
    <lineage>
        <taxon>Eukaryota</taxon>
        <taxon>Metazoa</taxon>
        <taxon>Ecdysozoa</taxon>
        <taxon>Arthropoda</taxon>
        <taxon>Hexapoda</taxon>
        <taxon>Insecta</taxon>
        <taxon>Pterygota</taxon>
        <taxon>Neoptera</taxon>
        <taxon>Endopterygota</taxon>
        <taxon>Diptera</taxon>
        <taxon>Brachycera</taxon>
        <taxon>Muscomorpha</taxon>
        <taxon>Ephydroidea</taxon>
        <taxon>Drosophilidae</taxon>
        <taxon>Drosophila</taxon>
    </lineage>
</organism>
<comment type="similarity">
    <text evidence="2">Belongs to the misato family.</text>
</comment>
<dbReference type="GO" id="GO:0007005">
    <property type="term" value="P:mitochondrion organization"/>
    <property type="evidence" value="ECO:0007669"/>
    <property type="project" value="InterPro"/>
</dbReference>
<dbReference type="InterPro" id="IPR029209">
    <property type="entry name" value="DML1/Misato_tubulin"/>
</dbReference>
<dbReference type="EMBL" id="CP012528">
    <property type="protein sequence ID" value="ALC49043.1"/>
    <property type="molecule type" value="Genomic_DNA"/>
</dbReference>
<name>A0A0M3QZ97_DROBS</name>
<dbReference type="InterPro" id="IPR019605">
    <property type="entry name" value="Misato_II_tubulin-like"/>
</dbReference>
<feature type="domain" description="DML1/Misato tubulin" evidence="5">
    <location>
        <begin position="154"/>
        <end position="345"/>
    </location>
</feature>
<evidence type="ECO:0000313" key="7">
    <source>
        <dbReference type="Proteomes" id="UP000494163"/>
    </source>
</evidence>